<evidence type="ECO:0000259" key="11">
    <source>
        <dbReference type="PROSITE" id="PS50157"/>
    </source>
</evidence>
<evidence type="ECO:0000256" key="9">
    <source>
        <dbReference type="PROSITE-ProRule" id="PRU00042"/>
    </source>
</evidence>
<evidence type="ECO:0000313" key="12">
    <source>
        <dbReference type="EMBL" id="KAF9155892.1"/>
    </source>
</evidence>
<evidence type="ECO:0000256" key="1">
    <source>
        <dbReference type="ARBA" id="ARBA00004123"/>
    </source>
</evidence>
<dbReference type="Gene3D" id="3.30.160.60">
    <property type="entry name" value="Classic Zinc Finger"/>
    <property type="match status" value="2"/>
</dbReference>
<reference evidence="12" key="1">
    <citation type="journal article" date="2020" name="Fungal Divers.">
        <title>Resolving the Mortierellaceae phylogeny through synthesis of multi-gene phylogenetics and phylogenomics.</title>
        <authorList>
            <person name="Vandepol N."/>
            <person name="Liber J."/>
            <person name="Desiro A."/>
            <person name="Na H."/>
            <person name="Kennedy M."/>
            <person name="Barry K."/>
            <person name="Grigoriev I.V."/>
            <person name="Miller A.N."/>
            <person name="O'Donnell K."/>
            <person name="Stajich J.E."/>
            <person name="Bonito G."/>
        </authorList>
    </citation>
    <scope>NUCLEOTIDE SEQUENCE</scope>
    <source>
        <strain evidence="12">NRRL 6426</strain>
    </source>
</reference>
<feature type="compositionally biased region" description="Polar residues" evidence="10">
    <location>
        <begin position="160"/>
        <end position="172"/>
    </location>
</feature>
<feature type="region of interest" description="Disordered" evidence="10">
    <location>
        <begin position="561"/>
        <end position="610"/>
    </location>
</feature>
<dbReference type="OrthoDB" id="6155966at2759"/>
<organism evidence="12 13">
    <name type="scientific">Linnemannia schmuckeri</name>
    <dbReference type="NCBI Taxonomy" id="64567"/>
    <lineage>
        <taxon>Eukaryota</taxon>
        <taxon>Fungi</taxon>
        <taxon>Fungi incertae sedis</taxon>
        <taxon>Mucoromycota</taxon>
        <taxon>Mortierellomycotina</taxon>
        <taxon>Mortierellomycetes</taxon>
        <taxon>Mortierellales</taxon>
        <taxon>Mortierellaceae</taxon>
        <taxon>Linnemannia</taxon>
    </lineage>
</organism>
<dbReference type="PANTHER" id="PTHR47257:SF1">
    <property type="entry name" value="PH-RESPONSE TRANSCRIPTION FACTOR PACC_RIM101"/>
    <property type="match status" value="1"/>
</dbReference>
<feature type="region of interest" description="Disordered" evidence="10">
    <location>
        <begin position="94"/>
        <end position="204"/>
    </location>
</feature>
<dbReference type="GO" id="GO:0008270">
    <property type="term" value="F:zinc ion binding"/>
    <property type="evidence" value="ECO:0007669"/>
    <property type="project" value="UniProtKB-KW"/>
</dbReference>
<dbReference type="Proteomes" id="UP000748756">
    <property type="component" value="Unassembled WGS sequence"/>
</dbReference>
<dbReference type="PANTHER" id="PTHR47257">
    <property type="entry name" value="PH-RESPONSE TRANSCRIPTION FACTOR PACC/RIM101"/>
    <property type="match status" value="1"/>
</dbReference>
<dbReference type="PROSITE" id="PS50157">
    <property type="entry name" value="ZINC_FINGER_C2H2_2"/>
    <property type="match status" value="2"/>
</dbReference>
<evidence type="ECO:0000256" key="5">
    <source>
        <dbReference type="ARBA" id="ARBA00022771"/>
    </source>
</evidence>
<feature type="compositionally biased region" description="Low complexity" evidence="10">
    <location>
        <begin position="823"/>
        <end position="860"/>
    </location>
</feature>
<dbReference type="GO" id="GO:0045944">
    <property type="term" value="P:positive regulation of transcription by RNA polymerase II"/>
    <property type="evidence" value="ECO:0007669"/>
    <property type="project" value="TreeGrafter"/>
</dbReference>
<keyword evidence="5 9" id="KW-0863">Zinc-finger</keyword>
<comment type="caution">
    <text evidence="12">The sequence shown here is derived from an EMBL/GenBank/DDBJ whole genome shotgun (WGS) entry which is preliminary data.</text>
</comment>
<evidence type="ECO:0000256" key="2">
    <source>
        <dbReference type="ARBA" id="ARBA00022491"/>
    </source>
</evidence>
<dbReference type="SUPFAM" id="SSF57667">
    <property type="entry name" value="beta-beta-alpha zinc fingers"/>
    <property type="match status" value="2"/>
</dbReference>
<evidence type="ECO:0000256" key="4">
    <source>
        <dbReference type="ARBA" id="ARBA00022737"/>
    </source>
</evidence>
<feature type="compositionally biased region" description="Polar residues" evidence="10">
    <location>
        <begin position="184"/>
        <end position="204"/>
    </location>
</feature>
<dbReference type="GO" id="GO:0005634">
    <property type="term" value="C:nucleus"/>
    <property type="evidence" value="ECO:0007669"/>
    <property type="project" value="UniProtKB-SubCell"/>
</dbReference>
<dbReference type="PROSITE" id="PS00028">
    <property type="entry name" value="ZINC_FINGER_C2H2_1"/>
    <property type="match status" value="2"/>
</dbReference>
<keyword evidence="2" id="KW-0678">Repressor</keyword>
<dbReference type="InterPro" id="IPR036236">
    <property type="entry name" value="Znf_C2H2_sf"/>
</dbReference>
<feature type="domain" description="C2H2-type" evidence="11">
    <location>
        <begin position="82"/>
        <end position="109"/>
    </location>
</feature>
<proteinExistence type="inferred from homology"/>
<comment type="similarity">
    <text evidence="8">Belongs to the pacC/RIM101 family.</text>
</comment>
<name>A0A9P5S9M3_9FUNG</name>
<dbReference type="EMBL" id="JAAAUQ010000046">
    <property type="protein sequence ID" value="KAF9155892.1"/>
    <property type="molecule type" value="Genomic_DNA"/>
</dbReference>
<evidence type="ECO:0000256" key="10">
    <source>
        <dbReference type="SAM" id="MobiDB-lite"/>
    </source>
</evidence>
<dbReference type="InterPro" id="IPR013087">
    <property type="entry name" value="Znf_C2H2_type"/>
</dbReference>
<accession>A0A9P5S9M3</accession>
<sequence>MDPSSPQEFIFSDEYICQWNQCHKNFDDAETLYQHLRDDHVGRKAHHNLCLTCHWDKCTVQTFVKRDHITSHLRVHVPSKPHQCRHCKKGFKRPQDLKKHEKTHDNHNHHTLADDNNSDTDTKNDTKTVSTSASSSAHLQPAKDPALPLTPPTPLDRSPSVVSTLTGSSISPYSMPLSPADTLESWNPGLSSPSHSTTSDLFSSPSATDLELELMNAPFGQPSIDISDVFYGTFPSINSYDSMISPSTTKRPRDSVDEVLTDTLGAFALEAKKKRFDPSYNEDMKGRLDALSAILEENPLTPDRLLTSLTDVSDWNQFNQFNQYCSTLFEDLSGETFEPQTYGTSLFPEYDQKQAPIAMDGDYSAGLNGLATYDTSSTTFTTAQMDPMYSSAAPAFDFTATSTMNLPYGTTDLSWNITPPIVTPGVMRNAIPKQALQPNRFTNPQYVSLPALQQSPDLVKIEPKEEPIEPQLRLQSARTYTDMSTQTQENKGQPVSVGGGQMMFIRMHANLPPLEKKKKGKEMKPLDPEEVEALLETAPEVPTNPLPEIEVTQDDALSDGVASVGQDQTKEQEQEHEEQKLDSPTSEQTDGKEATEPSDSAAASPTQQAGSRFSSYLLKARARTAAAAAAAAANAAKPTTTVASPATITTATLAAPEALNPIDAMTRQLARVRLDGDTKPVLKPATTRPITAEGDIERQLKAAKARSLCMDDPVRRQHAEVVLGLLKSIDALMVDHRRKVAQYKSVLAAQTAQAAKNGSAGYPRPGGSGVHVHQQGAIRTVSSLLPRRGAPSTAGSMPRQPSPLHYRQGSDYSQLRSALKDGTSTSPVLTSPVLSSPALSSPVSPRQLSQQPQLEQPHQPLKQEQDLQHQEFDFSSASDKDEKEDGEEDEEEENDSPVLYPISDLRQASIVPFHLSEEERRFIEEDNAKTAEAVAARYRMAAHV</sequence>
<dbReference type="AlphaFoldDB" id="A0A9P5S9M3"/>
<keyword evidence="6" id="KW-0862">Zinc</keyword>
<feature type="region of interest" description="Disordered" evidence="10">
    <location>
        <begin position="783"/>
        <end position="903"/>
    </location>
</feature>
<feature type="compositionally biased region" description="Basic and acidic residues" evidence="10">
    <location>
        <begin position="94"/>
        <end position="113"/>
    </location>
</feature>
<feature type="compositionally biased region" description="Low complexity" evidence="10">
    <location>
        <begin position="127"/>
        <end position="147"/>
    </location>
</feature>
<dbReference type="SMART" id="SM00355">
    <property type="entry name" value="ZnF_C2H2"/>
    <property type="match status" value="3"/>
</dbReference>
<dbReference type="InterPro" id="IPR050806">
    <property type="entry name" value="pacC/RIM101"/>
</dbReference>
<feature type="domain" description="C2H2-type" evidence="11">
    <location>
        <begin position="15"/>
        <end position="45"/>
    </location>
</feature>
<feature type="compositionally biased region" description="Polar residues" evidence="10">
    <location>
        <begin position="597"/>
        <end position="610"/>
    </location>
</feature>
<gene>
    <name evidence="12" type="ORF">BG015_008141</name>
</gene>
<keyword evidence="3" id="KW-0479">Metal-binding</keyword>
<protein>
    <recommendedName>
        <fullName evidence="11">C2H2-type domain-containing protein</fullName>
    </recommendedName>
</protein>
<evidence type="ECO:0000256" key="7">
    <source>
        <dbReference type="ARBA" id="ARBA00023242"/>
    </source>
</evidence>
<evidence type="ECO:0000256" key="3">
    <source>
        <dbReference type="ARBA" id="ARBA00022723"/>
    </source>
</evidence>
<feature type="compositionally biased region" description="Acidic residues" evidence="10">
    <location>
        <begin position="884"/>
        <end position="895"/>
    </location>
</feature>
<comment type="subcellular location">
    <subcellularLocation>
        <location evidence="1">Nucleus</location>
    </subcellularLocation>
</comment>
<feature type="compositionally biased region" description="Basic and acidic residues" evidence="10">
    <location>
        <begin position="861"/>
        <end position="883"/>
    </location>
</feature>
<evidence type="ECO:0000256" key="6">
    <source>
        <dbReference type="ARBA" id="ARBA00022833"/>
    </source>
</evidence>
<keyword evidence="13" id="KW-1185">Reference proteome</keyword>
<feature type="compositionally biased region" description="Basic and acidic residues" evidence="10">
    <location>
        <begin position="568"/>
        <end position="581"/>
    </location>
</feature>
<evidence type="ECO:0000313" key="13">
    <source>
        <dbReference type="Proteomes" id="UP000748756"/>
    </source>
</evidence>
<keyword evidence="7" id="KW-0539">Nucleus</keyword>
<evidence type="ECO:0000256" key="8">
    <source>
        <dbReference type="ARBA" id="ARBA00038089"/>
    </source>
</evidence>
<keyword evidence="4" id="KW-0677">Repeat</keyword>